<dbReference type="Pfam" id="PF03476">
    <property type="entry name" value="MOSC_N"/>
    <property type="match status" value="1"/>
</dbReference>
<dbReference type="GO" id="GO:0003824">
    <property type="term" value="F:catalytic activity"/>
    <property type="evidence" value="ECO:0007669"/>
    <property type="project" value="InterPro"/>
</dbReference>
<dbReference type="SUPFAM" id="SSF141673">
    <property type="entry name" value="MOSC N-terminal domain-like"/>
    <property type="match status" value="1"/>
</dbReference>
<gene>
    <name evidence="2" type="ORF">ADICEAN_04051</name>
</gene>
<dbReference type="STRING" id="1279009.ADICEAN_04051"/>
<dbReference type="RefSeq" id="WP_009197426.1">
    <property type="nucleotide sequence ID" value="NZ_AODQ01000181.1"/>
</dbReference>
<dbReference type="eggNOG" id="COG3217">
    <property type="taxonomic scope" value="Bacteria"/>
</dbReference>
<dbReference type="PANTHER" id="PTHR14237:SF19">
    <property type="entry name" value="MITOCHONDRIAL AMIDOXIME REDUCING COMPONENT 1"/>
    <property type="match status" value="1"/>
</dbReference>
<dbReference type="AlphaFoldDB" id="M7NQR5"/>
<evidence type="ECO:0000313" key="2">
    <source>
        <dbReference type="EMBL" id="EMR00834.1"/>
    </source>
</evidence>
<protein>
    <recommendedName>
        <fullName evidence="1">MOSC domain-containing protein</fullName>
    </recommendedName>
</protein>
<dbReference type="InterPro" id="IPR005303">
    <property type="entry name" value="MOCOS_middle"/>
</dbReference>
<accession>M7NQR5</accession>
<dbReference type="PATRIC" id="fig|1279009.4.peg.4085"/>
<dbReference type="InterPro" id="IPR005302">
    <property type="entry name" value="MoCF_Sase_C"/>
</dbReference>
<dbReference type="SUPFAM" id="SSF50800">
    <property type="entry name" value="PK beta-barrel domain-like"/>
    <property type="match status" value="1"/>
</dbReference>
<dbReference type="InterPro" id="IPR011037">
    <property type="entry name" value="Pyrv_Knase-like_insert_dom_sf"/>
</dbReference>
<dbReference type="OrthoDB" id="581532at2"/>
<dbReference type="EMBL" id="AODQ01000181">
    <property type="protein sequence ID" value="EMR00834.1"/>
    <property type="molecule type" value="Genomic_DNA"/>
</dbReference>
<keyword evidence="3" id="KW-1185">Reference proteome</keyword>
<organism evidence="2 3">
    <name type="scientific">Cesiribacter andamanensis AMV16</name>
    <dbReference type="NCBI Taxonomy" id="1279009"/>
    <lineage>
        <taxon>Bacteria</taxon>
        <taxon>Pseudomonadati</taxon>
        <taxon>Bacteroidota</taxon>
        <taxon>Cytophagia</taxon>
        <taxon>Cytophagales</taxon>
        <taxon>Cesiribacteraceae</taxon>
        <taxon>Cesiribacter</taxon>
    </lineage>
</organism>
<name>M7NQR5_9BACT</name>
<reference evidence="2 3" key="1">
    <citation type="journal article" date="2013" name="Genome Announc.">
        <title>Draft Genome Sequence of Cesiribacter andamanensis Strain AMV16T, Isolated from a Soil Sample from a Mud Volcano in the Andaman Islands, India.</title>
        <authorList>
            <person name="Shivaji S."/>
            <person name="Ara S."/>
            <person name="Begum Z."/>
            <person name="Srinivas T.N."/>
            <person name="Singh A."/>
            <person name="Kumar Pinnaka A."/>
        </authorList>
    </citation>
    <scope>NUCLEOTIDE SEQUENCE [LARGE SCALE GENOMIC DNA]</scope>
    <source>
        <strain evidence="2 3">AMV16</strain>
    </source>
</reference>
<dbReference type="Pfam" id="PF03473">
    <property type="entry name" value="MOSC"/>
    <property type="match status" value="1"/>
</dbReference>
<comment type="caution">
    <text evidence="2">The sequence shown here is derived from an EMBL/GenBank/DDBJ whole genome shotgun (WGS) entry which is preliminary data.</text>
</comment>
<sequence length="281" mass="31703">MTPVPSLPTISQLWIYPIKSLGGISLSEAQLSPRGLQWDRRWMLLDAQGNFMTQRQIAAMALLQVELGDNALRVRHSQKNMEPLSIPLQQQEGAGEVQAPIWDDTTLAWYVGREYDAWFSEALERPCRLVYMPEESERTATGKWSGQQQKVSFVDEYPLLLIGQASLDDLNARLQAPVPMNRFRPSMVVNGSTPFAEDTWHEIRVGELRFWGEKPCARCLVTTIDQQTGKAGKEPLQTLSRYRRLGSKVLFGQNLLCDSAGTLRVGDKLEVISYKPDPLKG</sequence>
<dbReference type="GO" id="GO:0030170">
    <property type="term" value="F:pyridoxal phosphate binding"/>
    <property type="evidence" value="ECO:0007669"/>
    <property type="project" value="InterPro"/>
</dbReference>
<dbReference type="PANTHER" id="PTHR14237">
    <property type="entry name" value="MOLYBDOPTERIN COFACTOR SULFURASE MOSC"/>
    <property type="match status" value="1"/>
</dbReference>
<evidence type="ECO:0000313" key="3">
    <source>
        <dbReference type="Proteomes" id="UP000011910"/>
    </source>
</evidence>
<evidence type="ECO:0000259" key="1">
    <source>
        <dbReference type="PROSITE" id="PS51340"/>
    </source>
</evidence>
<dbReference type="GO" id="GO:0030151">
    <property type="term" value="F:molybdenum ion binding"/>
    <property type="evidence" value="ECO:0007669"/>
    <property type="project" value="InterPro"/>
</dbReference>
<proteinExistence type="predicted"/>
<dbReference type="Proteomes" id="UP000011910">
    <property type="component" value="Unassembled WGS sequence"/>
</dbReference>
<feature type="domain" description="MOSC" evidence="1">
    <location>
        <begin position="127"/>
        <end position="272"/>
    </location>
</feature>
<dbReference type="PROSITE" id="PS51340">
    <property type="entry name" value="MOSC"/>
    <property type="match status" value="1"/>
</dbReference>